<dbReference type="Proteomes" id="UP001597041">
    <property type="component" value="Unassembled WGS sequence"/>
</dbReference>
<evidence type="ECO:0000256" key="5">
    <source>
        <dbReference type="ARBA" id="ARBA00022655"/>
    </source>
</evidence>
<feature type="binding site" evidence="9">
    <location>
        <position position="62"/>
    </location>
    <ligand>
        <name>(R)-pantoate</name>
        <dbReference type="ChEBI" id="CHEBI:15980"/>
    </ligand>
</feature>
<feature type="binding site" evidence="9">
    <location>
        <begin position="185"/>
        <end position="188"/>
    </location>
    <ligand>
        <name>ATP</name>
        <dbReference type="ChEBI" id="CHEBI:30616"/>
    </ligand>
</feature>
<accession>A0ABW3NAL3</accession>
<feature type="binding site" evidence="9">
    <location>
        <position position="154"/>
    </location>
    <ligand>
        <name>(R)-pantoate</name>
        <dbReference type="ChEBI" id="CHEBI:15980"/>
    </ligand>
</feature>
<feature type="binding site" evidence="9">
    <location>
        <position position="62"/>
    </location>
    <ligand>
        <name>beta-alanine</name>
        <dbReference type="ChEBI" id="CHEBI:57966"/>
    </ligand>
</feature>
<evidence type="ECO:0000256" key="8">
    <source>
        <dbReference type="ARBA" id="ARBA00048258"/>
    </source>
</evidence>
<evidence type="ECO:0000256" key="1">
    <source>
        <dbReference type="ARBA" id="ARBA00004990"/>
    </source>
</evidence>
<evidence type="ECO:0000256" key="7">
    <source>
        <dbReference type="ARBA" id="ARBA00022840"/>
    </source>
</evidence>
<keyword evidence="5 9" id="KW-0566">Pantothenate biosynthesis</keyword>
<feature type="binding site" evidence="9">
    <location>
        <position position="177"/>
    </location>
    <ligand>
        <name>ATP</name>
        <dbReference type="ChEBI" id="CHEBI:30616"/>
    </ligand>
</feature>
<dbReference type="InterPro" id="IPR014729">
    <property type="entry name" value="Rossmann-like_a/b/a_fold"/>
</dbReference>
<comment type="catalytic activity">
    <reaction evidence="8 9">
        <text>(R)-pantoate + beta-alanine + ATP = (R)-pantothenate + AMP + diphosphate + H(+)</text>
        <dbReference type="Rhea" id="RHEA:10912"/>
        <dbReference type="ChEBI" id="CHEBI:15378"/>
        <dbReference type="ChEBI" id="CHEBI:15980"/>
        <dbReference type="ChEBI" id="CHEBI:29032"/>
        <dbReference type="ChEBI" id="CHEBI:30616"/>
        <dbReference type="ChEBI" id="CHEBI:33019"/>
        <dbReference type="ChEBI" id="CHEBI:57966"/>
        <dbReference type="ChEBI" id="CHEBI:456215"/>
        <dbReference type="EC" id="6.3.2.1"/>
    </reaction>
</comment>
<keyword evidence="4 9" id="KW-0436">Ligase</keyword>
<dbReference type="InterPro" id="IPR003721">
    <property type="entry name" value="Pantoate_ligase"/>
</dbReference>
<name>A0ABW3NAL3_9BACI</name>
<evidence type="ECO:0000256" key="4">
    <source>
        <dbReference type="ARBA" id="ARBA00022598"/>
    </source>
</evidence>
<comment type="miscellaneous">
    <text evidence="9">The reaction proceeds by a bi uni uni bi ping pong mechanism.</text>
</comment>
<evidence type="ECO:0000313" key="10">
    <source>
        <dbReference type="EMBL" id="MFD1064719.1"/>
    </source>
</evidence>
<evidence type="ECO:0000256" key="2">
    <source>
        <dbReference type="ARBA" id="ARBA00009256"/>
    </source>
</evidence>
<dbReference type="GO" id="GO:0004592">
    <property type="term" value="F:pantoate-beta-alanine ligase activity"/>
    <property type="evidence" value="ECO:0007669"/>
    <property type="project" value="UniProtKB-EC"/>
</dbReference>
<dbReference type="PANTHER" id="PTHR21299">
    <property type="entry name" value="CYTIDYLATE KINASE/PANTOATE-BETA-ALANINE LIGASE"/>
    <property type="match status" value="1"/>
</dbReference>
<dbReference type="Pfam" id="PF02569">
    <property type="entry name" value="Pantoate_ligase"/>
    <property type="match status" value="1"/>
</dbReference>
<gene>
    <name evidence="9 10" type="primary">panC</name>
    <name evidence="10" type="ORF">ACFQ19_01650</name>
</gene>
<comment type="function">
    <text evidence="9">Catalyzes the condensation of pantoate with beta-alanine in an ATP-dependent reaction via a pantoyl-adenylate intermediate.</text>
</comment>
<keyword evidence="11" id="KW-1185">Reference proteome</keyword>
<dbReference type="PANTHER" id="PTHR21299:SF1">
    <property type="entry name" value="PANTOATE--BETA-ALANINE LIGASE"/>
    <property type="match status" value="1"/>
</dbReference>
<dbReference type="HAMAP" id="MF_00158">
    <property type="entry name" value="PanC"/>
    <property type="match status" value="1"/>
</dbReference>
<evidence type="ECO:0000313" key="11">
    <source>
        <dbReference type="Proteomes" id="UP001597041"/>
    </source>
</evidence>
<dbReference type="RefSeq" id="WP_379590178.1">
    <property type="nucleotide sequence ID" value="NZ_JBHTKK010000001.1"/>
</dbReference>
<evidence type="ECO:0000256" key="9">
    <source>
        <dbReference type="HAMAP-Rule" id="MF_00158"/>
    </source>
</evidence>
<keyword evidence="7 9" id="KW-0067">ATP-binding</keyword>
<dbReference type="Gene3D" id="3.40.50.620">
    <property type="entry name" value="HUPs"/>
    <property type="match status" value="1"/>
</dbReference>
<feature type="binding site" evidence="9">
    <location>
        <begin position="148"/>
        <end position="151"/>
    </location>
    <ligand>
        <name>ATP</name>
        <dbReference type="ChEBI" id="CHEBI:30616"/>
    </ligand>
</feature>
<keyword evidence="6 9" id="KW-0547">Nucleotide-binding</keyword>
<evidence type="ECO:0000256" key="3">
    <source>
        <dbReference type="ARBA" id="ARBA00022490"/>
    </source>
</evidence>
<dbReference type="EC" id="6.3.2.1" evidence="9"/>
<comment type="subunit">
    <text evidence="9">Homodimer.</text>
</comment>
<proteinExistence type="inferred from homology"/>
<dbReference type="CDD" id="cd00560">
    <property type="entry name" value="PanC"/>
    <property type="match status" value="1"/>
</dbReference>
<dbReference type="Gene3D" id="3.30.1300.10">
    <property type="entry name" value="Pantoate-beta-alanine ligase, C-terminal domain"/>
    <property type="match status" value="1"/>
</dbReference>
<reference evidence="11" key="1">
    <citation type="journal article" date="2019" name="Int. J. Syst. Evol. Microbiol.">
        <title>The Global Catalogue of Microorganisms (GCM) 10K type strain sequencing project: providing services to taxonomists for standard genome sequencing and annotation.</title>
        <authorList>
            <consortium name="The Broad Institute Genomics Platform"/>
            <consortium name="The Broad Institute Genome Sequencing Center for Infectious Disease"/>
            <person name="Wu L."/>
            <person name="Ma J."/>
        </authorList>
    </citation>
    <scope>NUCLEOTIDE SEQUENCE [LARGE SCALE GENOMIC DNA]</scope>
    <source>
        <strain evidence="11">CCUG 56608</strain>
    </source>
</reference>
<comment type="similarity">
    <text evidence="2 9">Belongs to the pantothenate synthetase family.</text>
</comment>
<feature type="active site" description="Proton donor" evidence="9">
    <location>
        <position position="38"/>
    </location>
</feature>
<organism evidence="10 11">
    <name type="scientific">Oceanobacillus locisalsi</name>
    <dbReference type="NCBI Taxonomy" id="546107"/>
    <lineage>
        <taxon>Bacteria</taxon>
        <taxon>Bacillati</taxon>
        <taxon>Bacillota</taxon>
        <taxon>Bacilli</taxon>
        <taxon>Bacillales</taxon>
        <taxon>Bacillaceae</taxon>
        <taxon>Oceanobacillus</taxon>
    </lineage>
</organism>
<keyword evidence="3 9" id="KW-0963">Cytoplasm</keyword>
<protein>
    <recommendedName>
        <fullName evidence="9">Pantothenate synthetase</fullName>
        <shortName evidence="9">PS</shortName>
        <ecNumber evidence="9">6.3.2.1</ecNumber>
    </recommendedName>
    <alternativeName>
        <fullName evidence="9">Pantoate--beta-alanine ligase</fullName>
    </alternativeName>
    <alternativeName>
        <fullName evidence="9">Pantoate-activating enzyme</fullName>
    </alternativeName>
</protein>
<comment type="subcellular location">
    <subcellularLocation>
        <location evidence="9">Cytoplasm</location>
    </subcellularLocation>
</comment>
<dbReference type="NCBIfam" id="TIGR00018">
    <property type="entry name" value="panC"/>
    <property type="match status" value="1"/>
</dbReference>
<feature type="binding site" evidence="9">
    <location>
        <begin position="31"/>
        <end position="38"/>
    </location>
    <ligand>
        <name>ATP</name>
        <dbReference type="ChEBI" id="CHEBI:30616"/>
    </ligand>
</feature>
<sequence>MTQRITTIQEMKTILRTFKQAQKQVGLVPTMGALHDGHLTMVNASLKDNDITVVSVFVNPLQFGPNEDFDAYPRDIDSDQAKLEPLGVDYIFYPSVEEMYPDPLAISLKVNRMADVLEGAKRPGHFDGVVTVVNKLFNIIRPDFAYFGKKDAQQLAIIEKMVADFNHPVSIIGVDTIRESDGLAKSSRNVYLTEKERQEAVHLYQSLITAKARYDAGERNSAVLMNTINTHLTENISGEVEDIAVYSYPELVEQPQITGQIFISLAVKFSKARLIDNIIIKGDSYDSNNDER</sequence>
<comment type="pathway">
    <text evidence="1 9">Cofactor biosynthesis; (R)-pantothenate biosynthesis; (R)-pantothenate from (R)-pantoate and beta-alanine: step 1/1.</text>
</comment>
<dbReference type="SUPFAM" id="SSF52374">
    <property type="entry name" value="Nucleotidylyl transferase"/>
    <property type="match status" value="1"/>
</dbReference>
<evidence type="ECO:0000256" key="6">
    <source>
        <dbReference type="ARBA" id="ARBA00022741"/>
    </source>
</evidence>
<comment type="caution">
    <text evidence="10">The sequence shown here is derived from an EMBL/GenBank/DDBJ whole genome shotgun (WGS) entry which is preliminary data.</text>
</comment>
<dbReference type="EMBL" id="JBHTKK010000001">
    <property type="protein sequence ID" value="MFD1064719.1"/>
    <property type="molecule type" value="Genomic_DNA"/>
</dbReference>
<dbReference type="InterPro" id="IPR042176">
    <property type="entry name" value="Pantoate_ligase_C"/>
</dbReference>